<dbReference type="InParanoid" id="Q0UYQ3"/>
<proteinExistence type="predicted"/>
<dbReference type="RefSeq" id="XP_001793695.1">
    <property type="nucleotide sequence ID" value="XM_001793643.1"/>
</dbReference>
<dbReference type="AlphaFoldDB" id="Q0UYQ3"/>
<accession>Q0UYQ3</accession>
<keyword evidence="1" id="KW-0732">Signal</keyword>
<dbReference type="VEuPathDB" id="FungiDB:JI435_432240"/>
<dbReference type="HOGENOM" id="CLU_1074046_0_0_1"/>
<dbReference type="GeneID" id="5970552"/>
<gene>
    <name evidence="2" type="ORF">SNOG_03111</name>
</gene>
<dbReference type="Proteomes" id="UP000001055">
    <property type="component" value="Unassembled WGS sequence"/>
</dbReference>
<organism evidence="2 3">
    <name type="scientific">Phaeosphaeria nodorum (strain SN15 / ATCC MYA-4574 / FGSC 10173)</name>
    <name type="common">Glume blotch fungus</name>
    <name type="synonym">Parastagonospora nodorum</name>
    <dbReference type="NCBI Taxonomy" id="321614"/>
    <lineage>
        <taxon>Eukaryota</taxon>
        <taxon>Fungi</taxon>
        <taxon>Dikarya</taxon>
        <taxon>Ascomycota</taxon>
        <taxon>Pezizomycotina</taxon>
        <taxon>Dothideomycetes</taxon>
        <taxon>Pleosporomycetidae</taxon>
        <taxon>Pleosporales</taxon>
        <taxon>Pleosporineae</taxon>
        <taxon>Phaeosphaeriaceae</taxon>
        <taxon>Parastagonospora</taxon>
    </lineage>
</organism>
<feature type="signal peptide" evidence="1">
    <location>
        <begin position="1"/>
        <end position="26"/>
    </location>
</feature>
<reference evidence="3" key="1">
    <citation type="journal article" date="2007" name="Plant Cell">
        <title>Dothideomycete-plant interactions illuminated by genome sequencing and EST analysis of the wheat pathogen Stagonospora nodorum.</title>
        <authorList>
            <person name="Hane J.K."/>
            <person name="Lowe R.G."/>
            <person name="Solomon P.S."/>
            <person name="Tan K.C."/>
            <person name="Schoch C.L."/>
            <person name="Spatafora J.W."/>
            <person name="Crous P.W."/>
            <person name="Kodira C."/>
            <person name="Birren B.W."/>
            <person name="Galagan J.E."/>
            <person name="Torriani S.F."/>
            <person name="McDonald B.A."/>
            <person name="Oliver R.P."/>
        </authorList>
    </citation>
    <scope>NUCLEOTIDE SEQUENCE [LARGE SCALE GENOMIC DNA]</scope>
    <source>
        <strain evidence="3">SN15 / ATCC MYA-4574 / FGSC 10173</strain>
    </source>
</reference>
<evidence type="ECO:0000256" key="1">
    <source>
        <dbReference type="SAM" id="SignalP"/>
    </source>
</evidence>
<dbReference type="KEGG" id="pno:SNOG_03111"/>
<feature type="chain" id="PRO_5004178243" evidence="1">
    <location>
        <begin position="27"/>
        <end position="259"/>
    </location>
</feature>
<dbReference type="EMBL" id="CH445328">
    <property type="protein sequence ID" value="EAT89842.2"/>
    <property type="molecule type" value="Genomic_DNA"/>
</dbReference>
<dbReference type="STRING" id="321614.Q0UYQ3"/>
<evidence type="ECO:0000313" key="2">
    <source>
        <dbReference type="EMBL" id="EAT89842.2"/>
    </source>
</evidence>
<evidence type="ECO:0000313" key="3">
    <source>
        <dbReference type="Proteomes" id="UP000001055"/>
    </source>
</evidence>
<name>Q0UYQ3_PHANO</name>
<protein>
    <submittedName>
        <fullName evidence="2">Uncharacterized protein</fullName>
    </submittedName>
</protein>
<sequence>MILQSFFTSFYFCFLFVTALFAHASSHEKPFSCTGYARDNGPGFGINELHSWSLEGMRNIQIIYLRLPDCAPSGRGYVATRGASLSKLYYKEIDSITATDGNATYTLRDIKELIAFISTRKEAQSYPLYSITQAKFSDAHSASSDHADHIVSAKLVRGIVTAEKIKATVKSSVGSPAASMFYSDHHAGTPPVMSGGSRANIEPLHHDFTKKSAALFKYAEYDDHMCQSLKHCKEKHLGTSNDDDARYAAQYVGREYNVL</sequence>
<dbReference type="eggNOG" id="ENOG502RYDG">
    <property type="taxonomic scope" value="Eukaryota"/>
</dbReference>